<evidence type="ECO:0000313" key="3">
    <source>
        <dbReference type="Proteomes" id="UP000003860"/>
    </source>
</evidence>
<reference evidence="2" key="1">
    <citation type="submission" date="2009-07" db="EMBL/GenBank/DDBJ databases">
        <authorList>
            <consortium name="US DOE Joint Genome Institute (JGI-PGF)"/>
            <person name="Lucas S."/>
            <person name="Copeland A."/>
            <person name="Lapidus A."/>
            <person name="Glavina del Rio T."/>
            <person name="Tice H."/>
            <person name="Bruce D."/>
            <person name="Goodwin L."/>
            <person name="Pitluck S."/>
            <person name="Larimer F."/>
            <person name="Land M.L."/>
            <person name="Mouttaki H."/>
            <person name="He Z."/>
            <person name="Zhou J."/>
            <person name="Hemme C.L."/>
        </authorList>
    </citation>
    <scope>NUCLEOTIDE SEQUENCE [LARGE SCALE GENOMIC DNA]</scope>
    <source>
        <strain evidence="2">DSM 2782</strain>
    </source>
</reference>
<dbReference type="eggNOG" id="ENOG5032UR1">
    <property type="taxonomic scope" value="Bacteria"/>
</dbReference>
<sequence length="173" mass="18490">MKNNKIGMITRTAVLLAVVVAVQMAGRSLPAYNNFIVGPLVNMCILVAAMTAGIGGGIAIAVLSPFTSLINNHAPLAAALLLYAPVISVANLILVIVFYFLYNKNKYAGVILASILKFGFLYGSINLFLGIFEFPKFAQKLLGMFSWPQLVTALIGGFIAIPVITSLRKAKIN</sequence>
<accession>F1TAR6</accession>
<dbReference type="GO" id="GO:0022857">
    <property type="term" value="F:transmembrane transporter activity"/>
    <property type="evidence" value="ECO:0007669"/>
    <property type="project" value="InterPro"/>
</dbReference>
<organism evidence="2 3">
    <name type="scientific">Ruminiclostridium papyrosolvens DSM 2782</name>
    <dbReference type="NCBI Taxonomy" id="588581"/>
    <lineage>
        <taxon>Bacteria</taxon>
        <taxon>Bacillati</taxon>
        <taxon>Bacillota</taxon>
        <taxon>Clostridia</taxon>
        <taxon>Eubacteriales</taxon>
        <taxon>Oscillospiraceae</taxon>
        <taxon>Ruminiclostridium</taxon>
    </lineage>
</organism>
<feature type="transmembrane region" description="Helical" evidence="1">
    <location>
        <begin position="76"/>
        <end position="101"/>
    </location>
</feature>
<proteinExistence type="predicted"/>
<feature type="transmembrane region" description="Helical" evidence="1">
    <location>
        <begin position="141"/>
        <end position="164"/>
    </location>
</feature>
<dbReference type="AlphaFoldDB" id="F1TAR6"/>
<evidence type="ECO:0000256" key="1">
    <source>
        <dbReference type="SAM" id="Phobius"/>
    </source>
</evidence>
<name>F1TAR6_9FIRM</name>
<keyword evidence="3" id="KW-1185">Reference proteome</keyword>
<keyword evidence="1" id="KW-0472">Membrane</keyword>
<gene>
    <name evidence="2" type="ORF">Cpap_3031</name>
</gene>
<keyword evidence="1" id="KW-1133">Transmembrane helix</keyword>
<dbReference type="OrthoDB" id="9809154at2"/>
<dbReference type="InterPro" id="IPR024529">
    <property type="entry name" value="ECF_trnsprt_substrate-spec"/>
</dbReference>
<feature type="transmembrane region" description="Helical" evidence="1">
    <location>
        <begin position="107"/>
        <end position="129"/>
    </location>
</feature>
<dbReference type="Pfam" id="PF12822">
    <property type="entry name" value="ECF_trnsprt"/>
    <property type="match status" value="1"/>
</dbReference>
<dbReference type="Proteomes" id="UP000003860">
    <property type="component" value="Unassembled WGS sequence"/>
</dbReference>
<comment type="caution">
    <text evidence="2">The sequence shown here is derived from an EMBL/GenBank/DDBJ whole genome shotgun (WGS) entry which is preliminary data.</text>
</comment>
<dbReference type="Gene3D" id="1.10.1760.20">
    <property type="match status" value="1"/>
</dbReference>
<dbReference type="STRING" id="588581.Cpap_3031"/>
<dbReference type="RefSeq" id="WP_004617768.1">
    <property type="nucleotide sequence ID" value="NZ_ACXX02000003.1"/>
</dbReference>
<dbReference type="EMBL" id="ACXX02000003">
    <property type="protein sequence ID" value="EGD48609.1"/>
    <property type="molecule type" value="Genomic_DNA"/>
</dbReference>
<evidence type="ECO:0000313" key="2">
    <source>
        <dbReference type="EMBL" id="EGD48609.1"/>
    </source>
</evidence>
<protein>
    <recommendedName>
        <fullName evidence="4">ECF transporter S component</fullName>
    </recommendedName>
</protein>
<reference evidence="2" key="2">
    <citation type="submission" date="2011-01" db="EMBL/GenBank/DDBJ databases">
        <title>The Non-contiguous Finished genome of Clostridium papyrosolvens.</title>
        <authorList>
            <person name="Lucas S."/>
            <person name="Copeland A."/>
            <person name="Lapidus A."/>
            <person name="Cheng J.-F."/>
            <person name="Goodwin L."/>
            <person name="Pitluck S."/>
            <person name="Misra M."/>
            <person name="Chertkov O."/>
            <person name="Detter J.C."/>
            <person name="Han C."/>
            <person name="Tapia R."/>
            <person name="Land M."/>
            <person name="Hauser L."/>
            <person name="Kyrpides N."/>
            <person name="Ivanova N."/>
            <person name="Pagani I."/>
            <person name="Mouttaki H."/>
            <person name="He Z."/>
            <person name="Zhou J."/>
            <person name="Hemme C.L."/>
            <person name="Woyke T."/>
        </authorList>
    </citation>
    <scope>NUCLEOTIDE SEQUENCE [LARGE SCALE GENOMIC DNA]</scope>
    <source>
        <strain evidence="2">DSM 2782</strain>
    </source>
</reference>
<keyword evidence="1" id="KW-0812">Transmembrane</keyword>
<evidence type="ECO:0008006" key="4">
    <source>
        <dbReference type="Google" id="ProtNLM"/>
    </source>
</evidence>
<feature type="transmembrane region" description="Helical" evidence="1">
    <location>
        <begin position="40"/>
        <end position="64"/>
    </location>
</feature>